<feature type="region of interest" description="Disordered" evidence="1">
    <location>
        <begin position="125"/>
        <end position="149"/>
    </location>
</feature>
<feature type="compositionally biased region" description="Basic and acidic residues" evidence="1">
    <location>
        <begin position="140"/>
        <end position="149"/>
    </location>
</feature>
<dbReference type="HOGENOM" id="CLU_122754_1_1_11"/>
<keyword evidence="2" id="KW-0812">Transmembrane</keyword>
<proteinExistence type="predicted"/>
<dbReference type="STRING" id="558173.CDOO_10915"/>
<protein>
    <recommendedName>
        <fullName evidence="5">Glucitol operon activator</fullName>
    </recommendedName>
</protein>
<evidence type="ECO:0008006" key="5">
    <source>
        <dbReference type="Google" id="ProtNLM"/>
    </source>
</evidence>
<keyword evidence="2" id="KW-1133">Transmembrane helix</keyword>
<accession>A0A097IHW7</accession>
<name>A0A097IHW7_9CORY</name>
<keyword evidence="2" id="KW-0472">Membrane</keyword>
<keyword evidence="4" id="KW-1185">Reference proteome</keyword>
<reference evidence="3 4" key="1">
    <citation type="submission" date="2013-09" db="EMBL/GenBank/DDBJ databases">
        <title>Complete genome sequence of Corynebacterium doosanense CAU 212(T) (=DSM 45436(T)), isolated from activated sludge.</title>
        <authorList>
            <person name="Schaffert L."/>
            <person name="Albersmeier A."/>
            <person name="Kalinowski J."/>
            <person name="Ruckert C."/>
        </authorList>
    </citation>
    <scope>NUCLEOTIDE SEQUENCE [LARGE SCALE GENOMIC DNA]</scope>
    <source>
        <strain evidence="3 4">CAU 212</strain>
    </source>
</reference>
<evidence type="ECO:0000313" key="3">
    <source>
        <dbReference type="EMBL" id="AIT61720.1"/>
    </source>
</evidence>
<organism evidence="3 4">
    <name type="scientific">Corynebacterium doosanense CAU 212 = DSM 45436</name>
    <dbReference type="NCBI Taxonomy" id="558173"/>
    <lineage>
        <taxon>Bacteria</taxon>
        <taxon>Bacillati</taxon>
        <taxon>Actinomycetota</taxon>
        <taxon>Actinomycetes</taxon>
        <taxon>Mycobacteriales</taxon>
        <taxon>Corynebacteriaceae</taxon>
        <taxon>Corynebacterium</taxon>
    </lineage>
</organism>
<evidence type="ECO:0000256" key="2">
    <source>
        <dbReference type="SAM" id="Phobius"/>
    </source>
</evidence>
<dbReference type="AlphaFoldDB" id="A0A097IHW7"/>
<feature type="transmembrane region" description="Helical" evidence="2">
    <location>
        <begin position="24"/>
        <end position="45"/>
    </location>
</feature>
<evidence type="ECO:0000313" key="4">
    <source>
        <dbReference type="Proteomes" id="UP000029914"/>
    </source>
</evidence>
<dbReference type="EMBL" id="CP006764">
    <property type="protein sequence ID" value="AIT61720.1"/>
    <property type="molecule type" value="Genomic_DNA"/>
</dbReference>
<evidence type="ECO:0000256" key="1">
    <source>
        <dbReference type="SAM" id="MobiDB-lite"/>
    </source>
</evidence>
<feature type="transmembrane region" description="Helical" evidence="2">
    <location>
        <begin position="57"/>
        <end position="75"/>
    </location>
</feature>
<dbReference type="Proteomes" id="UP000029914">
    <property type="component" value="Chromosome"/>
</dbReference>
<dbReference type="eggNOG" id="COG1566">
    <property type="taxonomic scope" value="Bacteria"/>
</dbReference>
<sequence length="149" mass="17271">MRDHDDVPSGDGQPTPAPRVRVRAWHIIFLILVVLATLALAYWQWSRFQSGSGTFQNLGYAFQWPLFGIFAVYAYRMGLKLENQAAEAQTESDDPDFIYQADLREFGDKVTTIDEDFLPARPQLDVETFNEINQPRRIRHDQTQNHEKD</sequence>
<dbReference type="KEGG" id="cdo:CDOO_10915"/>
<gene>
    <name evidence="3" type="ORF">CDOO_10915</name>
</gene>